<evidence type="ECO:0000256" key="2">
    <source>
        <dbReference type="ARBA" id="ARBA00022833"/>
    </source>
</evidence>
<protein>
    <submittedName>
        <fullName evidence="7">Uncharacterized protein</fullName>
    </submittedName>
</protein>
<evidence type="ECO:0000256" key="6">
    <source>
        <dbReference type="ARBA" id="ARBA00023242"/>
    </source>
</evidence>
<sequence>MPLLVRAEAHPGFRDVSFLYVATGSRPWMRSLFASLAALHLGQGTPSHQAVADRYYYTALAAYKVILEKGEAQGTEDWLLSAAVFFYLYEQWRSGVASNIRQHLEGTAQLLRLRRTNRRAVRQQAIASTPVSTLSAMDRIAAESFLYHVAIDSIVDPDLDTLSSKFSWADVNEGLGYNPFPSASEAANSPVLGHGGAPSVYRLAFEVTRLGRHWPLVLYDRLEAVQLHKTLSELKTVTLIDDDPEAASPTVRLYLLAIEIYLLKLLDGSEDSDSNIHGGVFVTSSDLYVQHLAQAAMSIIRDEFCTHNEDDYGCLASSTDLCWPMVVLVCTIEAEVDIQLLKECLIALWRTSYCGYVRRIALVVERVWTWRTWPWMGTWTEPWMEPWVGSWQLPGMENECIRDGLCLLTQQGGLARFLNVV</sequence>
<dbReference type="PANTHER" id="PTHR37534">
    <property type="entry name" value="TRANSCRIPTIONAL ACTIVATOR PROTEIN UGA3"/>
    <property type="match status" value="1"/>
</dbReference>
<evidence type="ECO:0000256" key="1">
    <source>
        <dbReference type="ARBA" id="ARBA00004123"/>
    </source>
</evidence>
<keyword evidence="6" id="KW-0539">Nucleus</keyword>
<keyword evidence="8" id="KW-1185">Reference proteome</keyword>
<dbReference type="PANTHER" id="PTHR37534:SF46">
    <property type="entry name" value="ZN(II)2CYS6 TRANSCRIPTION FACTOR (EUROFUNG)"/>
    <property type="match status" value="1"/>
</dbReference>
<gene>
    <name evidence="7" type="ORF">SBRCBS47491_004869</name>
</gene>
<dbReference type="Proteomes" id="UP001642406">
    <property type="component" value="Unassembled WGS sequence"/>
</dbReference>
<evidence type="ECO:0000313" key="8">
    <source>
        <dbReference type="Proteomes" id="UP001642406"/>
    </source>
</evidence>
<keyword evidence="3" id="KW-0805">Transcription regulation</keyword>
<organism evidence="7 8">
    <name type="scientific">Sporothrix bragantina</name>
    <dbReference type="NCBI Taxonomy" id="671064"/>
    <lineage>
        <taxon>Eukaryota</taxon>
        <taxon>Fungi</taxon>
        <taxon>Dikarya</taxon>
        <taxon>Ascomycota</taxon>
        <taxon>Pezizomycotina</taxon>
        <taxon>Sordariomycetes</taxon>
        <taxon>Sordariomycetidae</taxon>
        <taxon>Ophiostomatales</taxon>
        <taxon>Ophiostomataceae</taxon>
        <taxon>Sporothrix</taxon>
    </lineage>
</organism>
<accession>A0ABP0BSQ3</accession>
<dbReference type="InterPro" id="IPR021858">
    <property type="entry name" value="Fun_TF"/>
</dbReference>
<keyword evidence="4" id="KW-0238">DNA-binding</keyword>
<comment type="subcellular location">
    <subcellularLocation>
        <location evidence="1">Nucleus</location>
    </subcellularLocation>
</comment>
<dbReference type="Pfam" id="PF11951">
    <property type="entry name" value="Fungal_trans_2"/>
    <property type="match status" value="1"/>
</dbReference>
<evidence type="ECO:0000313" key="7">
    <source>
        <dbReference type="EMBL" id="CAK7222451.1"/>
    </source>
</evidence>
<dbReference type="EMBL" id="CAWUHC010000039">
    <property type="protein sequence ID" value="CAK7222451.1"/>
    <property type="molecule type" value="Genomic_DNA"/>
</dbReference>
<evidence type="ECO:0000256" key="5">
    <source>
        <dbReference type="ARBA" id="ARBA00023163"/>
    </source>
</evidence>
<evidence type="ECO:0000256" key="3">
    <source>
        <dbReference type="ARBA" id="ARBA00023015"/>
    </source>
</evidence>
<comment type="caution">
    <text evidence="7">The sequence shown here is derived from an EMBL/GenBank/DDBJ whole genome shotgun (WGS) entry which is preliminary data.</text>
</comment>
<keyword evidence="5" id="KW-0804">Transcription</keyword>
<keyword evidence="2" id="KW-0862">Zinc</keyword>
<evidence type="ECO:0000256" key="4">
    <source>
        <dbReference type="ARBA" id="ARBA00023125"/>
    </source>
</evidence>
<name>A0ABP0BSQ3_9PEZI</name>
<proteinExistence type="predicted"/>
<reference evidence="7 8" key="1">
    <citation type="submission" date="2024-01" db="EMBL/GenBank/DDBJ databases">
        <authorList>
            <person name="Allen C."/>
            <person name="Tagirdzhanova G."/>
        </authorList>
    </citation>
    <scope>NUCLEOTIDE SEQUENCE [LARGE SCALE GENOMIC DNA]</scope>
</reference>